<proteinExistence type="predicted"/>
<gene>
    <name evidence="1" type="ORF">HMPREF0548_0973</name>
</gene>
<dbReference type="AlphaFoldDB" id="C2EMS7"/>
<dbReference type="RefSeq" id="WP_007125501.1">
    <property type="nucleotide sequence ID" value="NZ_AZFO01000039.1"/>
</dbReference>
<protein>
    <submittedName>
        <fullName evidence="1">Uncharacterized protein</fullName>
    </submittedName>
</protein>
<reference evidence="1 2" key="1">
    <citation type="submission" date="2009-01" db="EMBL/GenBank/DDBJ databases">
        <authorList>
            <person name="Qin X."/>
            <person name="Bachman B."/>
            <person name="Battles P."/>
            <person name="Bell A."/>
            <person name="Bess C."/>
            <person name="Bickham C."/>
            <person name="Chaboub L."/>
            <person name="Chen D."/>
            <person name="Coyle M."/>
            <person name="Deiros D.R."/>
            <person name="Dinh H."/>
            <person name="Forbes L."/>
            <person name="Fowler G."/>
            <person name="Francisco L."/>
            <person name="Fu Q."/>
            <person name="Gubbala S."/>
            <person name="Hale W."/>
            <person name="Han Y."/>
            <person name="Hemphill L."/>
            <person name="Highlander S.K."/>
            <person name="Hirani K."/>
            <person name="Hogues M."/>
            <person name="Jackson L."/>
            <person name="Jakkamsetti A."/>
            <person name="Javaid M."/>
            <person name="Jiang H."/>
            <person name="Korchina V."/>
            <person name="Kovar C."/>
            <person name="Lara F."/>
            <person name="Lee S."/>
            <person name="Mata R."/>
            <person name="Mathew T."/>
            <person name="Moen C."/>
            <person name="Morales K."/>
            <person name="Munidasa M."/>
            <person name="Nazareth L."/>
            <person name="Ngo R."/>
            <person name="Nguyen L."/>
            <person name="Okwuonu G."/>
            <person name="Ongeri F."/>
            <person name="Patil S."/>
            <person name="Petrosino J."/>
            <person name="Pham C."/>
            <person name="Pham P."/>
            <person name="Pu L.-L."/>
            <person name="Puazo M."/>
            <person name="Raj R."/>
            <person name="Reid J."/>
            <person name="Rouhana J."/>
            <person name="Saada N."/>
            <person name="Shang Y."/>
            <person name="Simmons D."/>
            <person name="Thornton R."/>
            <person name="Warren J."/>
            <person name="Weissenberger G."/>
            <person name="Zhang J."/>
            <person name="Zhang L."/>
            <person name="Zhou C."/>
            <person name="Zhu D."/>
            <person name="Muzny D."/>
            <person name="Worley K."/>
            <person name="Gibbs R."/>
        </authorList>
    </citation>
    <scope>NUCLEOTIDE SEQUENCE [LARGE SCALE GENOMIC DNA]</scope>
    <source>
        <strain evidence="1 2">DSM 16047</strain>
    </source>
</reference>
<dbReference type="STRING" id="525365.HMPREF0548_0973"/>
<organism evidence="1 2">
    <name type="scientific">Lactobacillus ultunensis DSM 16047</name>
    <dbReference type="NCBI Taxonomy" id="525365"/>
    <lineage>
        <taxon>Bacteria</taxon>
        <taxon>Bacillati</taxon>
        <taxon>Bacillota</taxon>
        <taxon>Bacilli</taxon>
        <taxon>Lactobacillales</taxon>
        <taxon>Lactobacillaceae</taxon>
        <taxon>Lactobacillus</taxon>
    </lineage>
</organism>
<name>C2EMS7_9LACO</name>
<dbReference type="PATRIC" id="fig|525365.8.peg.1411"/>
<dbReference type="HOGENOM" id="CLU_1473437_0_0_9"/>
<evidence type="ECO:0000313" key="1">
    <source>
        <dbReference type="EMBL" id="EEJ72150.1"/>
    </source>
</evidence>
<accession>C2EMS7</accession>
<dbReference type="Proteomes" id="UP000005583">
    <property type="component" value="Unassembled WGS sequence"/>
</dbReference>
<comment type="caution">
    <text evidence="1">The sequence shown here is derived from an EMBL/GenBank/DDBJ whole genome shotgun (WGS) entry which is preliminary data.</text>
</comment>
<sequence length="183" mass="20565">MNVPEAINKHIIGKYDYSSRYAGNNYNKFLTKIGYGNYSFAPKNFTLNFVHTQKKVSEPKFIDEVIKYVDEINKKIELAPKFTSTSKSFTRSFKVDLASGKIIGANNTLLGTVDTSKLKFNSDGKIDPDSIRLTPGKLPDWTIDTKQVGKIDYTTQESINALPVGTSHIVIVVPYVKHSTYIF</sequence>
<dbReference type="EMBL" id="ACGU01000044">
    <property type="protein sequence ID" value="EEJ72150.1"/>
    <property type="molecule type" value="Genomic_DNA"/>
</dbReference>
<keyword evidence="2" id="KW-1185">Reference proteome</keyword>
<evidence type="ECO:0000313" key="2">
    <source>
        <dbReference type="Proteomes" id="UP000005583"/>
    </source>
</evidence>